<dbReference type="InterPro" id="IPR015424">
    <property type="entry name" value="PyrdxlP-dep_Trfase"/>
</dbReference>
<dbReference type="SUPFAM" id="SSF46785">
    <property type="entry name" value="Winged helix' DNA-binding domain"/>
    <property type="match status" value="1"/>
</dbReference>
<keyword evidence="2" id="KW-0663">Pyridoxal phosphate</keyword>
<dbReference type="PANTHER" id="PTHR46577">
    <property type="entry name" value="HTH-TYPE TRANSCRIPTIONAL REGULATORY PROTEIN GABR"/>
    <property type="match status" value="1"/>
</dbReference>
<dbReference type="InterPro" id="IPR015422">
    <property type="entry name" value="PyrdxlP-dep_Trfase_small"/>
</dbReference>
<dbReference type="KEGG" id="mes:Meso_0044"/>
<dbReference type="SUPFAM" id="SSF53383">
    <property type="entry name" value="PLP-dependent transferases"/>
    <property type="match status" value="1"/>
</dbReference>
<comment type="similarity">
    <text evidence="1">In the C-terminal section; belongs to the class-I pyridoxal-phosphate-dependent aminotransferase family.</text>
</comment>
<dbReference type="GO" id="GO:0003700">
    <property type="term" value="F:DNA-binding transcription factor activity"/>
    <property type="evidence" value="ECO:0007669"/>
    <property type="project" value="InterPro"/>
</dbReference>
<evidence type="ECO:0000313" key="7">
    <source>
        <dbReference type="EMBL" id="ABG61449.1"/>
    </source>
</evidence>
<dbReference type="Gene3D" id="1.10.10.10">
    <property type="entry name" value="Winged helix-like DNA-binding domain superfamily/Winged helix DNA-binding domain"/>
    <property type="match status" value="1"/>
</dbReference>
<dbReference type="GO" id="GO:0030170">
    <property type="term" value="F:pyridoxal phosphate binding"/>
    <property type="evidence" value="ECO:0007669"/>
    <property type="project" value="InterPro"/>
</dbReference>
<proteinExistence type="inferred from homology"/>
<dbReference type="eggNOG" id="COG1167">
    <property type="taxonomic scope" value="Bacteria"/>
</dbReference>
<dbReference type="SMART" id="SM00345">
    <property type="entry name" value="HTH_GNTR"/>
    <property type="match status" value="1"/>
</dbReference>
<evidence type="ECO:0000256" key="3">
    <source>
        <dbReference type="ARBA" id="ARBA00023015"/>
    </source>
</evidence>
<evidence type="ECO:0000259" key="6">
    <source>
        <dbReference type="PROSITE" id="PS50949"/>
    </source>
</evidence>
<dbReference type="HOGENOM" id="CLU_017584_2_0_5"/>
<sequence length="445" mass="48184">MQRIEAKWLAELLEGRNAKGIAVETARLIRTGKIPVGARLPALRELAFFLGISPATLSGAWAELRRQKVISGRGRNGTLITGKTIGKAPARTGRMGHYTSDALDLSFAVPDPALLPDLTEALRTAAQSASLNSYQRSRIEPALEEALRARWPYGYEALLATNGGYNAVYATVHALVQPGDLVACEEPTAIRLLDIIEDAGAKIIPVACDDHGPLPASLSEALSLKPVLFVYQPRTHSVTGRHVTPERLGTLGELLSSSNVLILEDDGLGDISAYPSQSLGSRFPERVIHVQSFSKTYGPDLRLAVMSAPDEIVEKVQSYRLFSAGWTSRLLQNVAASLLSSERTAREVDMAREVYKQRRTALIDALEKHGIEAFRGDGLCIWLEVPSEAYAMVTLAAHKIAVLPGAKCFLDGGGFIRIGTSMLDRKYDEVSHAIALASRSPGQLL</sequence>
<gene>
    <name evidence="7" type="ordered locus">Meso_0044</name>
</gene>
<dbReference type="Gene3D" id="3.90.1150.10">
    <property type="entry name" value="Aspartate Aminotransferase, domain 1"/>
    <property type="match status" value="1"/>
</dbReference>
<name>Q11MC6_CHESB</name>
<evidence type="ECO:0000256" key="4">
    <source>
        <dbReference type="ARBA" id="ARBA00023125"/>
    </source>
</evidence>
<dbReference type="GO" id="GO:0003677">
    <property type="term" value="F:DNA binding"/>
    <property type="evidence" value="ECO:0007669"/>
    <property type="project" value="UniProtKB-KW"/>
</dbReference>
<dbReference type="EMBL" id="CP000390">
    <property type="protein sequence ID" value="ABG61449.1"/>
    <property type="molecule type" value="Genomic_DNA"/>
</dbReference>
<protein>
    <submittedName>
        <fullName evidence="7">Transcriptional regulator, GntR family</fullName>
    </submittedName>
</protein>
<reference evidence="7" key="1">
    <citation type="submission" date="2006-06" db="EMBL/GenBank/DDBJ databases">
        <title>Complete sequence of chromosome of Chelativorans sp. BNC1.</title>
        <authorList>
            <consortium name="US DOE Joint Genome Institute"/>
            <person name="Copeland A."/>
            <person name="Lucas S."/>
            <person name="Lapidus A."/>
            <person name="Barry K."/>
            <person name="Detter J.C."/>
            <person name="Glavina del Rio T."/>
            <person name="Hammon N."/>
            <person name="Israni S."/>
            <person name="Dalin E."/>
            <person name="Tice H."/>
            <person name="Pitluck S."/>
            <person name="Chertkov O."/>
            <person name="Brettin T."/>
            <person name="Bruce D."/>
            <person name="Han C."/>
            <person name="Tapia R."/>
            <person name="Gilna P."/>
            <person name="Schmutz J."/>
            <person name="Larimer F."/>
            <person name="Land M."/>
            <person name="Hauser L."/>
            <person name="Kyrpides N."/>
            <person name="Mikhailova N."/>
            <person name="Richardson P."/>
        </authorList>
    </citation>
    <scope>NUCLEOTIDE SEQUENCE</scope>
    <source>
        <strain evidence="7">BNC1</strain>
    </source>
</reference>
<evidence type="ECO:0000256" key="5">
    <source>
        <dbReference type="ARBA" id="ARBA00023163"/>
    </source>
</evidence>
<dbReference type="STRING" id="266779.Meso_0044"/>
<dbReference type="PROSITE" id="PS50949">
    <property type="entry name" value="HTH_GNTR"/>
    <property type="match status" value="1"/>
</dbReference>
<dbReference type="InterPro" id="IPR036388">
    <property type="entry name" value="WH-like_DNA-bd_sf"/>
</dbReference>
<keyword evidence="5" id="KW-0804">Transcription</keyword>
<dbReference type="AlphaFoldDB" id="Q11MC6"/>
<keyword evidence="4" id="KW-0238">DNA-binding</keyword>
<keyword evidence="3" id="KW-0805">Transcription regulation</keyword>
<dbReference type="InterPro" id="IPR000524">
    <property type="entry name" value="Tscrpt_reg_HTH_GntR"/>
</dbReference>
<feature type="domain" description="HTH gntR-type" evidence="6">
    <location>
        <begin position="15"/>
        <end position="83"/>
    </location>
</feature>
<organism evidence="7">
    <name type="scientific">Chelativorans sp. (strain BNC1)</name>
    <dbReference type="NCBI Taxonomy" id="266779"/>
    <lineage>
        <taxon>Bacteria</taxon>
        <taxon>Pseudomonadati</taxon>
        <taxon>Pseudomonadota</taxon>
        <taxon>Alphaproteobacteria</taxon>
        <taxon>Hyphomicrobiales</taxon>
        <taxon>Phyllobacteriaceae</taxon>
        <taxon>Chelativorans</taxon>
    </lineage>
</organism>
<dbReference type="Pfam" id="PF00392">
    <property type="entry name" value="GntR"/>
    <property type="match status" value="1"/>
</dbReference>
<dbReference type="PANTHER" id="PTHR46577:SF1">
    <property type="entry name" value="HTH-TYPE TRANSCRIPTIONAL REGULATORY PROTEIN GABR"/>
    <property type="match status" value="1"/>
</dbReference>
<accession>Q11MC6</accession>
<evidence type="ECO:0000256" key="2">
    <source>
        <dbReference type="ARBA" id="ARBA00022898"/>
    </source>
</evidence>
<dbReference type="Gene3D" id="3.40.640.10">
    <property type="entry name" value="Type I PLP-dependent aspartate aminotransferase-like (Major domain)"/>
    <property type="match status" value="1"/>
</dbReference>
<dbReference type="Pfam" id="PF00155">
    <property type="entry name" value="Aminotran_1_2"/>
    <property type="match status" value="1"/>
</dbReference>
<dbReference type="InterPro" id="IPR051446">
    <property type="entry name" value="HTH_trans_reg/aminotransferase"/>
</dbReference>
<dbReference type="InterPro" id="IPR036390">
    <property type="entry name" value="WH_DNA-bd_sf"/>
</dbReference>
<dbReference type="InterPro" id="IPR004839">
    <property type="entry name" value="Aminotransferase_I/II_large"/>
</dbReference>
<dbReference type="CDD" id="cd00609">
    <property type="entry name" value="AAT_like"/>
    <property type="match status" value="1"/>
</dbReference>
<dbReference type="InterPro" id="IPR015421">
    <property type="entry name" value="PyrdxlP-dep_Trfase_major"/>
</dbReference>
<dbReference type="OrthoDB" id="9804020at2"/>
<evidence type="ECO:0000256" key="1">
    <source>
        <dbReference type="ARBA" id="ARBA00005384"/>
    </source>
</evidence>